<dbReference type="InterPro" id="IPR000073">
    <property type="entry name" value="AB_hydrolase_1"/>
</dbReference>
<dbReference type="Proteomes" id="UP000722485">
    <property type="component" value="Unassembled WGS sequence"/>
</dbReference>
<accession>A0A9P5HE70</accession>
<dbReference type="InterPro" id="IPR029058">
    <property type="entry name" value="AB_hydrolase_fold"/>
</dbReference>
<dbReference type="OrthoDB" id="19653at2759"/>
<protein>
    <recommendedName>
        <fullName evidence="1">Alpha/beta hydrolase fold-3 domain-containing protein</fullName>
    </recommendedName>
</protein>
<comment type="caution">
    <text evidence="2">The sequence shown here is derived from an EMBL/GenBank/DDBJ whole genome shotgun (WGS) entry which is preliminary data.</text>
</comment>
<dbReference type="PRINTS" id="PR00111">
    <property type="entry name" value="ABHYDROLASE"/>
</dbReference>
<organism evidence="2 3">
    <name type="scientific">Cylindrodendrum hubeiense</name>
    <dbReference type="NCBI Taxonomy" id="595255"/>
    <lineage>
        <taxon>Eukaryota</taxon>
        <taxon>Fungi</taxon>
        <taxon>Dikarya</taxon>
        <taxon>Ascomycota</taxon>
        <taxon>Pezizomycotina</taxon>
        <taxon>Sordariomycetes</taxon>
        <taxon>Hypocreomycetidae</taxon>
        <taxon>Hypocreales</taxon>
        <taxon>Nectriaceae</taxon>
        <taxon>Cylindrodendrum</taxon>
    </lineage>
</organism>
<dbReference type="AlphaFoldDB" id="A0A9P5HE70"/>
<evidence type="ECO:0000313" key="3">
    <source>
        <dbReference type="Proteomes" id="UP000722485"/>
    </source>
</evidence>
<dbReference type="PANTHER" id="PTHR23024">
    <property type="entry name" value="ARYLACETAMIDE DEACETYLASE"/>
    <property type="match status" value="1"/>
</dbReference>
<dbReference type="EMBL" id="JAANBB010000047">
    <property type="protein sequence ID" value="KAF7553350.1"/>
    <property type="molecule type" value="Genomic_DNA"/>
</dbReference>
<keyword evidence="3" id="KW-1185">Reference proteome</keyword>
<dbReference type="Pfam" id="PF07859">
    <property type="entry name" value="Abhydrolase_3"/>
    <property type="match status" value="1"/>
</dbReference>
<dbReference type="GO" id="GO:0016787">
    <property type="term" value="F:hydrolase activity"/>
    <property type="evidence" value="ECO:0007669"/>
    <property type="project" value="InterPro"/>
</dbReference>
<reference evidence="2" key="1">
    <citation type="submission" date="2020-03" db="EMBL/GenBank/DDBJ databases">
        <title>Draft Genome Sequence of Cylindrodendrum hubeiense.</title>
        <authorList>
            <person name="Buettner E."/>
            <person name="Kellner H."/>
        </authorList>
    </citation>
    <scope>NUCLEOTIDE SEQUENCE</scope>
    <source>
        <strain evidence="2">IHI 201604</strain>
    </source>
</reference>
<evidence type="ECO:0000313" key="2">
    <source>
        <dbReference type="EMBL" id="KAF7553350.1"/>
    </source>
</evidence>
<feature type="domain" description="Alpha/beta hydrolase fold-3" evidence="1">
    <location>
        <begin position="54"/>
        <end position="177"/>
    </location>
</feature>
<gene>
    <name evidence="2" type="ORF">G7Z17_g3703</name>
</gene>
<proteinExistence type="predicted"/>
<sequence>MAHSDPKEFSRFSNFDIIRATHKIVADHEIFAHILVPKHLNMQSKLSKHHPIILRFHGGGFATASGLFPAWFAPWVLELASRHSAVIVSADHRLIPESSIDDVLEDVEDFWKWAHDQLPGFILKQTKGAVQVDTSRIMTCGESAGGYLSLQLGLNHPKEIKAVTAAYPMIDYKSPHFTDISEAPILGCPFIPASLIEDHVDRIRKGEVSSIISADDTLERLKFMFCLIQNGKYPEFFPPNRRDLDIFDKLDDGAMFPRGGVFILHGNEDEVVPTEGSIKLSDKLRDIDQELNFRLTIQQGNHGFDASAKIDDKWLAEGLKDLIAAWLA</sequence>
<dbReference type="Gene3D" id="3.40.50.1820">
    <property type="entry name" value="alpha/beta hydrolase"/>
    <property type="match status" value="1"/>
</dbReference>
<name>A0A9P5HE70_9HYPO</name>
<dbReference type="InterPro" id="IPR050466">
    <property type="entry name" value="Carboxylest/Gibb_receptor"/>
</dbReference>
<dbReference type="SUPFAM" id="SSF53474">
    <property type="entry name" value="alpha/beta-Hydrolases"/>
    <property type="match status" value="1"/>
</dbReference>
<evidence type="ECO:0000259" key="1">
    <source>
        <dbReference type="Pfam" id="PF07859"/>
    </source>
</evidence>
<dbReference type="PANTHER" id="PTHR23024:SF339">
    <property type="entry name" value="ALPHA_BETA HYDROLASE FOLD-3 DOMAIN-CONTAINING PROTEIN"/>
    <property type="match status" value="1"/>
</dbReference>
<dbReference type="InterPro" id="IPR013094">
    <property type="entry name" value="AB_hydrolase_3"/>
</dbReference>